<keyword evidence="2" id="KW-0812">Transmembrane</keyword>
<keyword evidence="2" id="KW-0472">Membrane</keyword>
<keyword evidence="1" id="KW-0175">Coiled coil</keyword>
<dbReference type="OrthoDB" id="1419611at2"/>
<dbReference type="InterPro" id="IPR051082">
    <property type="entry name" value="Pentapeptide-BTB/POZ_domain"/>
</dbReference>
<proteinExistence type="predicted"/>
<dbReference type="Gene3D" id="2.160.20.80">
    <property type="entry name" value="E3 ubiquitin-protein ligase SopA"/>
    <property type="match status" value="2"/>
</dbReference>
<keyword evidence="2" id="KW-1133">Transmembrane helix</keyword>
<organism evidence="3 4">
    <name type="scientific">Kriegella aquimaris</name>
    <dbReference type="NCBI Taxonomy" id="192904"/>
    <lineage>
        <taxon>Bacteria</taxon>
        <taxon>Pseudomonadati</taxon>
        <taxon>Bacteroidota</taxon>
        <taxon>Flavobacteriia</taxon>
        <taxon>Flavobacteriales</taxon>
        <taxon>Flavobacteriaceae</taxon>
        <taxon>Kriegella</taxon>
    </lineage>
</organism>
<accession>A0A1G9XV75</accession>
<feature type="coiled-coil region" evidence="1">
    <location>
        <begin position="13"/>
        <end position="64"/>
    </location>
</feature>
<feature type="transmembrane region" description="Helical" evidence="2">
    <location>
        <begin position="70"/>
        <end position="90"/>
    </location>
</feature>
<protein>
    <submittedName>
        <fullName evidence="3">Uncharacterized protein YjbI, contains pentapeptide repeats</fullName>
    </submittedName>
</protein>
<sequence>MNSNEAKGNTEDSNGLEQKFKKSEEKNIFLEEKNQILADAIKQNTQVNERIRDLEKSLVKKKKNTWSKAYKVFLDIGTFSTAVIVGVFIFRQTGIMGSQTAIFEKQTKLLESQEGLIRNQNELFRLQNQKFDKQNELFGNQNDLVISQNDLVAIQNEKTEHQNRLVDAQNQLFDYQNKRIDQQTNLQEAERRSSLIFLFNNVLDKIDDELKNTLNASRILSPQLIGRIVSLSQALKPYKYLQNDTIINNAVSPERGQLLLSLINSKINKVSLAEIISKANFKNSEILGGYFKSADLKNINLTNSVLDGSNFVGVNFSGAKLVGASLKNANLNQANFEEANLSFAILKGIKCDYARFIKVNLVNTDFSESKGKSVLFEEVNLKNTKFHNSSLKNCKFKNKWRIRLFYGQEEDYPTSGQGEGFMHYVGTTSDKIPKEGTFNLIVGRARRYNAIEGDNITKLIHKLIFYSSATTINLGATYTWEIENCDFFGADLTDASFENYVFSNSKFQESVLYNISFSNIAIQNTYFDRARINKRSYENNFNANQVPIGPPSSYYKLVYDDVQEKEIIENSKLFKNDEMLNKRFEGIREKYHYLTLIKEYD</sequence>
<evidence type="ECO:0000313" key="3">
    <source>
        <dbReference type="EMBL" id="SDN00326.1"/>
    </source>
</evidence>
<evidence type="ECO:0000256" key="2">
    <source>
        <dbReference type="SAM" id="Phobius"/>
    </source>
</evidence>
<feature type="coiled-coil region" evidence="1">
    <location>
        <begin position="151"/>
        <end position="192"/>
    </location>
</feature>
<dbReference type="RefSeq" id="WP_089895328.1">
    <property type="nucleotide sequence ID" value="NZ_FNGV01000019.1"/>
</dbReference>
<dbReference type="STRING" id="192904.SAMN04488514_11921"/>
<keyword evidence="4" id="KW-1185">Reference proteome</keyword>
<gene>
    <name evidence="3" type="ORF">SAMN04488514_11921</name>
</gene>
<dbReference type="SUPFAM" id="SSF141571">
    <property type="entry name" value="Pentapeptide repeat-like"/>
    <property type="match status" value="2"/>
</dbReference>
<dbReference type="AlphaFoldDB" id="A0A1G9XV75"/>
<evidence type="ECO:0000256" key="1">
    <source>
        <dbReference type="SAM" id="Coils"/>
    </source>
</evidence>
<dbReference type="EMBL" id="FNGV01000019">
    <property type="protein sequence ID" value="SDN00326.1"/>
    <property type="molecule type" value="Genomic_DNA"/>
</dbReference>
<dbReference type="Proteomes" id="UP000199440">
    <property type="component" value="Unassembled WGS sequence"/>
</dbReference>
<reference evidence="3 4" key="1">
    <citation type="submission" date="2016-10" db="EMBL/GenBank/DDBJ databases">
        <authorList>
            <person name="de Groot N.N."/>
        </authorList>
    </citation>
    <scope>NUCLEOTIDE SEQUENCE [LARGE SCALE GENOMIC DNA]</scope>
    <source>
        <strain evidence="3 4">DSM 19886</strain>
    </source>
</reference>
<evidence type="ECO:0000313" key="4">
    <source>
        <dbReference type="Proteomes" id="UP000199440"/>
    </source>
</evidence>
<dbReference type="InterPro" id="IPR001646">
    <property type="entry name" value="5peptide_repeat"/>
</dbReference>
<dbReference type="PANTHER" id="PTHR14136">
    <property type="entry name" value="BTB_POZ DOMAIN-CONTAINING PROTEIN KCTD9"/>
    <property type="match status" value="1"/>
</dbReference>
<dbReference type="Pfam" id="PF00805">
    <property type="entry name" value="Pentapeptide"/>
    <property type="match status" value="3"/>
</dbReference>
<name>A0A1G9XV75_9FLAO</name>
<dbReference type="PANTHER" id="PTHR14136:SF17">
    <property type="entry name" value="BTB_POZ DOMAIN-CONTAINING PROTEIN KCTD9"/>
    <property type="match status" value="1"/>
</dbReference>